<dbReference type="PIRSF" id="PIRSF009320">
    <property type="entry name" value="Nuc_binding_HP_1000"/>
    <property type="match status" value="1"/>
</dbReference>
<name>A0A5C0UCX9_9PROT</name>
<dbReference type="InterPro" id="IPR050678">
    <property type="entry name" value="DNA_Partitioning_ATPase"/>
</dbReference>
<dbReference type="AlphaFoldDB" id="A0A5C0UCX9"/>
<dbReference type="PANTHER" id="PTHR13696:SF96">
    <property type="entry name" value="COBQ_COBB_MIND_PARA NUCLEOTIDE BINDING DOMAIN-CONTAINING PROTEIN"/>
    <property type="match status" value="1"/>
</dbReference>
<dbReference type="OrthoDB" id="13869at2"/>
<dbReference type="Gene3D" id="3.40.50.300">
    <property type="entry name" value="P-loop containing nucleotide triphosphate hydrolases"/>
    <property type="match status" value="1"/>
</dbReference>
<evidence type="ECO:0000313" key="1">
    <source>
        <dbReference type="EMBL" id="QEK37828.1"/>
    </source>
</evidence>
<dbReference type="PANTHER" id="PTHR13696">
    <property type="entry name" value="P-LOOP CONTAINING NUCLEOSIDE TRIPHOSPHATE HYDROLASE"/>
    <property type="match status" value="1"/>
</dbReference>
<proteinExistence type="predicted"/>
<protein>
    <submittedName>
        <fullName evidence="1">AAA family ATPase</fullName>
    </submittedName>
</protein>
<dbReference type="CDD" id="cd02042">
    <property type="entry name" value="ParAB_family"/>
    <property type="match status" value="1"/>
</dbReference>
<dbReference type="InterPro" id="IPR015223">
    <property type="entry name" value="MipZ"/>
</dbReference>
<dbReference type="InterPro" id="IPR027417">
    <property type="entry name" value="P-loop_NTPase"/>
</dbReference>
<dbReference type="EMBL" id="CP043315">
    <property type="protein sequence ID" value="QEK37828.1"/>
    <property type="molecule type" value="Genomic_DNA"/>
</dbReference>
<evidence type="ECO:0000313" key="2">
    <source>
        <dbReference type="Proteomes" id="UP000325155"/>
    </source>
</evidence>
<dbReference type="SUPFAM" id="SSF52540">
    <property type="entry name" value="P-loop containing nucleoside triphosphate hydrolases"/>
    <property type="match status" value="1"/>
</dbReference>
<sequence>MMNSKIIAVSNIKGGTGKSTICANLAVALSANSKVLTIDIDKPQFTLNNYFRHKENPKFDHIKLEDENQLEQIIEDNKKYDYIIIDTPGSLNNAMKKACELADIFLTPISDSRFDLDVIGQFSPEDKKFTPGCYANIIWDARKHKLIKRKEQLKWIIVPNKLSVRITNNQRKIMILLKKMQSSLGFSLCSGVKDRVVFKELFNEGKTVFDLPPSKLNISNISAKNEIRSIIFHINNLNKD</sequence>
<keyword evidence="2" id="KW-1185">Reference proteome</keyword>
<accession>A0A5C0UCX9</accession>
<reference evidence="1 2" key="1">
    <citation type="submission" date="2019-08" db="EMBL/GenBank/DDBJ databases">
        <title>Highly reduced genomes of protist endosymbionts show evolutionary convergence.</title>
        <authorList>
            <person name="George E."/>
            <person name="Husnik F."/>
            <person name="Tashyreva D."/>
            <person name="Prokopchuk G."/>
            <person name="Horak A."/>
            <person name="Kwong W.K."/>
            <person name="Lukes J."/>
            <person name="Keeling P.J."/>
        </authorList>
    </citation>
    <scope>NUCLEOTIDE SEQUENCE [LARGE SCALE GENOMIC DNA]</scope>
    <source>
        <strain evidence="1">1605</strain>
    </source>
</reference>
<dbReference type="Pfam" id="PF09140">
    <property type="entry name" value="MipZ"/>
    <property type="match status" value="2"/>
</dbReference>
<organism evidence="1 2">
    <name type="scientific">Candidatus Cytomitobacter indipagum</name>
    <dbReference type="NCBI Taxonomy" id="2601575"/>
    <lineage>
        <taxon>Bacteria</taxon>
        <taxon>Pseudomonadati</taxon>
        <taxon>Pseudomonadota</taxon>
        <taxon>Alphaproteobacteria</taxon>
        <taxon>Holosporales</taxon>
        <taxon>Holosporaceae</taxon>
        <taxon>Candidatus Cytomitobacter</taxon>
    </lineage>
</organism>
<gene>
    <name evidence="1" type="ORF">FZC35_00290</name>
</gene>
<dbReference type="KEGG" id="cip:FZC35_00290"/>
<dbReference type="Proteomes" id="UP000325155">
    <property type="component" value="Chromosome"/>
</dbReference>